<keyword evidence="1" id="KW-1133">Transmembrane helix</keyword>
<comment type="caution">
    <text evidence="2">The sequence shown here is derived from an EMBL/GenBank/DDBJ whole genome shotgun (WGS) entry which is preliminary data.</text>
</comment>
<keyword evidence="1" id="KW-0812">Transmembrane</keyword>
<evidence type="ECO:0000313" key="2">
    <source>
        <dbReference type="EMBL" id="OGL98125.1"/>
    </source>
</evidence>
<dbReference type="Proteomes" id="UP000176501">
    <property type="component" value="Unassembled WGS sequence"/>
</dbReference>
<accession>A0A1F7W5N3</accession>
<dbReference type="EMBL" id="MGFE01000023">
    <property type="protein sequence ID" value="OGL98125.1"/>
    <property type="molecule type" value="Genomic_DNA"/>
</dbReference>
<sequence>MSFDLSSLALPIWTLLVLYGAYLVLFFVYTGFNLYHLLRFGTYGIGLYSITALCLAGTILLVAGSVLLLFPFDWSASVPLDVFFIGSGDSQFFPGP</sequence>
<feature type="transmembrane region" description="Helical" evidence="1">
    <location>
        <begin position="47"/>
        <end position="70"/>
    </location>
</feature>
<protein>
    <submittedName>
        <fullName evidence="2">Uncharacterized protein</fullName>
    </submittedName>
</protein>
<gene>
    <name evidence="2" type="ORF">A2304_03540</name>
</gene>
<feature type="transmembrane region" description="Helical" evidence="1">
    <location>
        <begin position="12"/>
        <end position="35"/>
    </location>
</feature>
<organism evidence="2 3">
    <name type="scientific">Candidatus Uhrbacteria bacterium RIFOXYB2_FULL_57_15</name>
    <dbReference type="NCBI Taxonomy" id="1802422"/>
    <lineage>
        <taxon>Bacteria</taxon>
        <taxon>Candidatus Uhriibacteriota</taxon>
    </lineage>
</organism>
<keyword evidence="1" id="KW-0472">Membrane</keyword>
<proteinExistence type="predicted"/>
<name>A0A1F7W5N3_9BACT</name>
<reference evidence="2 3" key="1">
    <citation type="journal article" date="2016" name="Nat. Commun.">
        <title>Thousands of microbial genomes shed light on interconnected biogeochemical processes in an aquifer system.</title>
        <authorList>
            <person name="Anantharaman K."/>
            <person name="Brown C.T."/>
            <person name="Hug L.A."/>
            <person name="Sharon I."/>
            <person name="Castelle C.J."/>
            <person name="Probst A.J."/>
            <person name="Thomas B.C."/>
            <person name="Singh A."/>
            <person name="Wilkins M.J."/>
            <person name="Karaoz U."/>
            <person name="Brodie E.L."/>
            <person name="Williams K.H."/>
            <person name="Hubbard S.S."/>
            <person name="Banfield J.F."/>
        </authorList>
    </citation>
    <scope>NUCLEOTIDE SEQUENCE [LARGE SCALE GENOMIC DNA]</scope>
</reference>
<evidence type="ECO:0000313" key="3">
    <source>
        <dbReference type="Proteomes" id="UP000176501"/>
    </source>
</evidence>
<evidence type="ECO:0000256" key="1">
    <source>
        <dbReference type="SAM" id="Phobius"/>
    </source>
</evidence>
<dbReference type="AlphaFoldDB" id="A0A1F7W5N3"/>